<dbReference type="OrthoDB" id="5148120at2"/>
<comment type="caution">
    <text evidence="1">The sequence shown here is derived from an EMBL/GenBank/DDBJ whole genome shotgun (WGS) entry which is preliminary data.</text>
</comment>
<dbReference type="EMBL" id="BSRX01000066">
    <property type="protein sequence ID" value="GLW59027.1"/>
    <property type="molecule type" value="Genomic_DNA"/>
</dbReference>
<sequence>MREVGARPGLGLGRRVLDAAREDVLAIEDHLLADLEPRAQKSLRVLLAGLVGDPVVRVENGREYEGPCAPGPSGA</sequence>
<dbReference type="Proteomes" id="UP001165143">
    <property type="component" value="Unassembled WGS sequence"/>
</dbReference>
<reference evidence="1" key="1">
    <citation type="submission" date="2023-02" db="EMBL/GenBank/DDBJ databases">
        <title>Kitasatospora phosalacinea NBRC 14362.</title>
        <authorList>
            <person name="Ichikawa N."/>
            <person name="Sato H."/>
            <person name="Tonouchi N."/>
        </authorList>
    </citation>
    <scope>NUCLEOTIDE SEQUENCE</scope>
    <source>
        <strain evidence="1">NBRC 14362</strain>
    </source>
</reference>
<organism evidence="1 2">
    <name type="scientific">Kitasatospora phosalacinea</name>
    <dbReference type="NCBI Taxonomy" id="2065"/>
    <lineage>
        <taxon>Bacteria</taxon>
        <taxon>Bacillati</taxon>
        <taxon>Actinomycetota</taxon>
        <taxon>Actinomycetes</taxon>
        <taxon>Kitasatosporales</taxon>
        <taxon>Streptomycetaceae</taxon>
        <taxon>Kitasatospora</taxon>
    </lineage>
</organism>
<accession>A0A9W6PPU4</accession>
<gene>
    <name evidence="1" type="ORF">Kpho01_70370</name>
</gene>
<name>A0A9W6PPU4_9ACTN</name>
<dbReference type="RefSeq" id="WP_033255471.1">
    <property type="nucleotide sequence ID" value="NZ_BSRX01000066.1"/>
</dbReference>
<evidence type="ECO:0000313" key="2">
    <source>
        <dbReference type="Proteomes" id="UP001165143"/>
    </source>
</evidence>
<protein>
    <submittedName>
        <fullName evidence="1">Uncharacterized protein</fullName>
    </submittedName>
</protein>
<evidence type="ECO:0000313" key="1">
    <source>
        <dbReference type="EMBL" id="GLW59027.1"/>
    </source>
</evidence>
<proteinExistence type="predicted"/>
<dbReference type="AlphaFoldDB" id="A0A9W6PPU4"/>